<protein>
    <recommendedName>
        <fullName evidence="4">G protein-coupled receptor</fullName>
    </recommendedName>
</protein>
<evidence type="ECO:0008006" key="4">
    <source>
        <dbReference type="Google" id="ProtNLM"/>
    </source>
</evidence>
<keyword evidence="1" id="KW-1133">Transmembrane helix</keyword>
<feature type="transmembrane region" description="Helical" evidence="1">
    <location>
        <begin position="176"/>
        <end position="202"/>
    </location>
</feature>
<comment type="caution">
    <text evidence="2">The sequence shown here is derived from an EMBL/GenBank/DDBJ whole genome shotgun (WGS) entry which is preliminary data.</text>
</comment>
<keyword evidence="3" id="KW-1185">Reference proteome</keyword>
<evidence type="ECO:0000313" key="2">
    <source>
        <dbReference type="EMBL" id="CAI5452756.1"/>
    </source>
</evidence>
<organism evidence="2 3">
    <name type="scientific">Caenorhabditis angaria</name>
    <dbReference type="NCBI Taxonomy" id="860376"/>
    <lineage>
        <taxon>Eukaryota</taxon>
        <taxon>Metazoa</taxon>
        <taxon>Ecdysozoa</taxon>
        <taxon>Nematoda</taxon>
        <taxon>Chromadorea</taxon>
        <taxon>Rhabditida</taxon>
        <taxon>Rhabditina</taxon>
        <taxon>Rhabditomorpha</taxon>
        <taxon>Rhabditoidea</taxon>
        <taxon>Rhabditidae</taxon>
        <taxon>Peloderinae</taxon>
        <taxon>Caenorhabditis</taxon>
    </lineage>
</organism>
<feature type="transmembrane region" description="Helical" evidence="1">
    <location>
        <begin position="76"/>
        <end position="99"/>
    </location>
</feature>
<feature type="transmembrane region" description="Helical" evidence="1">
    <location>
        <begin position="34"/>
        <end position="64"/>
    </location>
</feature>
<dbReference type="OrthoDB" id="5821194at2759"/>
<proteinExistence type="predicted"/>
<feature type="transmembrane region" description="Helical" evidence="1">
    <location>
        <begin position="269"/>
        <end position="290"/>
    </location>
</feature>
<dbReference type="Pfam" id="PF10318">
    <property type="entry name" value="7TM_GPCR_Srh"/>
    <property type="match status" value="2"/>
</dbReference>
<keyword evidence="1" id="KW-0472">Membrane</keyword>
<dbReference type="PANTHER" id="PTHR46891:SF9">
    <property type="entry name" value="SERPENTINE RECEPTOR, CLASS H-RELATED"/>
    <property type="match status" value="1"/>
</dbReference>
<dbReference type="PANTHER" id="PTHR46891">
    <property type="entry name" value="SERPENTINE RECEPTOR, CLASS H-RELATED"/>
    <property type="match status" value="1"/>
</dbReference>
<feature type="transmembrane region" description="Helical" evidence="1">
    <location>
        <begin position="345"/>
        <end position="369"/>
    </location>
</feature>
<reference evidence="2" key="1">
    <citation type="submission" date="2022-11" db="EMBL/GenBank/DDBJ databases">
        <authorList>
            <person name="Kikuchi T."/>
        </authorList>
    </citation>
    <scope>NUCLEOTIDE SEQUENCE</scope>
    <source>
        <strain evidence="2">PS1010</strain>
    </source>
</reference>
<dbReference type="EMBL" id="CANHGI010000005">
    <property type="protein sequence ID" value="CAI5452756.1"/>
    <property type="molecule type" value="Genomic_DNA"/>
</dbReference>
<accession>A0A9P1N958</accession>
<feature type="transmembrane region" description="Helical" evidence="1">
    <location>
        <begin position="119"/>
        <end position="139"/>
    </location>
</feature>
<feature type="transmembrane region" description="Helical" evidence="1">
    <location>
        <begin position="453"/>
        <end position="476"/>
    </location>
</feature>
<evidence type="ECO:0000313" key="3">
    <source>
        <dbReference type="Proteomes" id="UP001152747"/>
    </source>
</evidence>
<feature type="transmembrane region" description="Helical" evidence="1">
    <location>
        <begin position="311"/>
        <end position="333"/>
    </location>
</feature>
<keyword evidence="1" id="KW-0812">Transmembrane</keyword>
<feature type="transmembrane region" description="Helical" evidence="1">
    <location>
        <begin position="497"/>
        <end position="516"/>
    </location>
</feature>
<dbReference type="Proteomes" id="UP001152747">
    <property type="component" value="Unassembled WGS sequence"/>
</dbReference>
<feature type="transmembrane region" description="Helical" evidence="1">
    <location>
        <begin position="222"/>
        <end position="240"/>
    </location>
</feature>
<name>A0A9P1N958_9PELO</name>
<dbReference type="InterPro" id="IPR019422">
    <property type="entry name" value="7TM_GPCR_serpentine_rcpt_Srh"/>
</dbReference>
<feature type="transmembrane region" description="Helical" evidence="1">
    <location>
        <begin position="390"/>
        <end position="411"/>
    </location>
</feature>
<evidence type="ECO:0000256" key="1">
    <source>
        <dbReference type="SAM" id="Phobius"/>
    </source>
</evidence>
<gene>
    <name evidence="2" type="ORF">CAMP_LOCUS15393</name>
</gene>
<feature type="transmembrane region" description="Helical" evidence="1">
    <location>
        <begin position="528"/>
        <end position="551"/>
    </location>
</feature>
<sequence length="581" mass="67490">MAIFPIFTLPIYLEAFYCMLWKSPNMNKTYLRVLIIHVLINVISEVYGFLLIRPVVILPIIGLYSKGLLSYIEMNTFIQTFLLFFLIQINAAVILHLFLLRLNIMIPITYKRLRKLGKFMVFFIYIAAISGCTNFKMLIEDQNYAKQVWTVKLHNNIPSNFWTENYVVSSGDSEKFTLFLISCAVTFIVYGFLCAIVTALAFYFLSKSKSQTSNKAVEGHKMYIYSLIMQIIAFLVAYQRSIAHNNILKMAEFYDFDAQDRLIETLYEIAHWLLIVTLPIHFYGLYCVFWQSPHFHRAFVWPLGLHVFLSALEEVINIAVRPVVYVPIIGIFADGIFTSTFNINAFIQIIFIILLVQLNASALIHISFYRLKVIMPITFRYYKLVYRFGLIFLILIYVTSTFSIFGFSLLYEDQFEAKSFYQQKLSTLPKCFWQENFVVSTGRSANFEVFIDVATLFLIFHVFLACAILAIAHFILSRTKSRMSEKVLAAQRSYLNMLLIRILTLLFLNIIPFSVFALAMKHYFEDPFILMFSIFLSSTYGAASTLTLILFTRPYRNFLLHKVIRKTTNVTTIIKDGIDHS</sequence>
<feature type="transmembrane region" description="Helical" evidence="1">
    <location>
        <begin position="6"/>
        <end position="22"/>
    </location>
</feature>
<dbReference type="AlphaFoldDB" id="A0A9P1N958"/>